<dbReference type="PROSITE" id="PS50026">
    <property type="entry name" value="EGF_3"/>
    <property type="match status" value="2"/>
</dbReference>
<dbReference type="Pfam" id="PF07974">
    <property type="entry name" value="EGF_2"/>
    <property type="match status" value="1"/>
</dbReference>
<accession>A0AAD3D7L6</accession>
<comment type="caution">
    <text evidence="2">Lacks conserved residue(s) required for the propagation of feature annotation.</text>
</comment>
<keyword evidence="3" id="KW-1133">Transmembrane helix</keyword>
<evidence type="ECO:0000256" key="1">
    <source>
        <dbReference type="ARBA" id="ARBA00023157"/>
    </source>
</evidence>
<feature type="domain" description="EGF-like" evidence="4">
    <location>
        <begin position="109"/>
        <end position="154"/>
    </location>
</feature>
<dbReference type="InterPro" id="IPR000742">
    <property type="entry name" value="EGF"/>
</dbReference>
<evidence type="ECO:0000259" key="4">
    <source>
        <dbReference type="PROSITE" id="PS50026"/>
    </source>
</evidence>
<reference evidence="5 6" key="1">
    <citation type="journal article" date="2021" name="Sci. Rep.">
        <title>The genome of the diatom Chaetoceros tenuissimus carries an ancient integrated fragment of an extant virus.</title>
        <authorList>
            <person name="Hongo Y."/>
            <person name="Kimura K."/>
            <person name="Takaki Y."/>
            <person name="Yoshida Y."/>
            <person name="Baba S."/>
            <person name="Kobayashi G."/>
            <person name="Nagasaki K."/>
            <person name="Hano T."/>
            <person name="Tomaru Y."/>
        </authorList>
    </citation>
    <scope>NUCLEOTIDE SEQUENCE [LARGE SCALE GENOMIC DNA]</scope>
    <source>
        <strain evidence="5 6">NIES-3715</strain>
    </source>
</reference>
<keyword evidence="3" id="KW-0812">Transmembrane</keyword>
<organism evidence="5 6">
    <name type="scientific">Chaetoceros tenuissimus</name>
    <dbReference type="NCBI Taxonomy" id="426638"/>
    <lineage>
        <taxon>Eukaryota</taxon>
        <taxon>Sar</taxon>
        <taxon>Stramenopiles</taxon>
        <taxon>Ochrophyta</taxon>
        <taxon>Bacillariophyta</taxon>
        <taxon>Coscinodiscophyceae</taxon>
        <taxon>Chaetocerotophycidae</taxon>
        <taxon>Chaetocerotales</taxon>
        <taxon>Chaetocerotaceae</taxon>
        <taxon>Chaetoceros</taxon>
    </lineage>
</organism>
<comment type="caution">
    <text evidence="5">The sequence shown here is derived from an EMBL/GenBank/DDBJ whole genome shotgun (WGS) entry which is preliminary data.</text>
</comment>
<evidence type="ECO:0000313" key="6">
    <source>
        <dbReference type="Proteomes" id="UP001054902"/>
    </source>
</evidence>
<dbReference type="AlphaFoldDB" id="A0AAD3D7L6"/>
<gene>
    <name evidence="5" type="ORF">CTEN210_15764</name>
</gene>
<dbReference type="PROSITE" id="PS01186">
    <property type="entry name" value="EGF_2"/>
    <property type="match status" value="1"/>
</dbReference>
<feature type="transmembrane region" description="Helical" evidence="3">
    <location>
        <begin position="186"/>
        <end position="205"/>
    </location>
</feature>
<dbReference type="PROSITE" id="PS00022">
    <property type="entry name" value="EGF_1"/>
    <property type="match status" value="2"/>
</dbReference>
<dbReference type="InterPro" id="IPR013111">
    <property type="entry name" value="EGF_extracell"/>
</dbReference>
<dbReference type="SMART" id="SM00181">
    <property type="entry name" value="EGF"/>
    <property type="match status" value="3"/>
</dbReference>
<dbReference type="InterPro" id="IPR050906">
    <property type="entry name" value="Notch_signaling"/>
</dbReference>
<dbReference type="Gene3D" id="2.10.25.10">
    <property type="entry name" value="Laminin"/>
    <property type="match status" value="1"/>
</dbReference>
<proteinExistence type="predicted"/>
<evidence type="ECO:0000256" key="2">
    <source>
        <dbReference type="PROSITE-ProRule" id="PRU00076"/>
    </source>
</evidence>
<evidence type="ECO:0000313" key="5">
    <source>
        <dbReference type="EMBL" id="GFH59288.1"/>
    </source>
</evidence>
<keyword evidence="6" id="KW-1185">Reference proteome</keyword>
<dbReference type="GO" id="GO:0005112">
    <property type="term" value="F:Notch binding"/>
    <property type="evidence" value="ECO:0007669"/>
    <property type="project" value="TreeGrafter"/>
</dbReference>
<evidence type="ECO:0000256" key="3">
    <source>
        <dbReference type="SAM" id="Phobius"/>
    </source>
</evidence>
<sequence>MILIQENCALCNGGFCALYPFQSNGSTSPVDGTLRTFCVCPLGYTGITCSEKTDELEKCHHVDGTHVCRHGGTCTKVNNFKTQDVDWVCDCEVADRVSSFAGAMCRNPATEYCPNSNAFCTNGGTCVKNLVGKKFADMTEDCICPTEYTGPHCEFLKVLVEKNQIHIDGDALDENNGTSSKHSSTGAFISALFVLVTLVSVGIWWKRRKSTVERSSRGYSYAAPEFIHDYGEEADFEDDEYVMQEVSLT</sequence>
<keyword evidence="1 2" id="KW-1015">Disulfide bond</keyword>
<feature type="disulfide bond" evidence="2">
    <location>
        <begin position="144"/>
        <end position="153"/>
    </location>
</feature>
<feature type="domain" description="EGF-like" evidence="4">
    <location>
        <begin position="12"/>
        <end position="50"/>
    </location>
</feature>
<dbReference type="EMBL" id="BLLK01000062">
    <property type="protein sequence ID" value="GFH59288.1"/>
    <property type="molecule type" value="Genomic_DNA"/>
</dbReference>
<feature type="disulfide bond" evidence="2">
    <location>
        <begin position="40"/>
        <end position="49"/>
    </location>
</feature>
<keyword evidence="3" id="KW-0472">Membrane</keyword>
<dbReference type="SUPFAM" id="SSF57196">
    <property type="entry name" value="EGF/Laminin"/>
    <property type="match status" value="1"/>
</dbReference>
<keyword evidence="2" id="KW-0245">EGF-like domain</keyword>
<dbReference type="Proteomes" id="UP001054902">
    <property type="component" value="Unassembled WGS sequence"/>
</dbReference>
<protein>
    <recommendedName>
        <fullName evidence="4">EGF-like domain-containing protein</fullName>
    </recommendedName>
</protein>
<name>A0AAD3D7L6_9STRA</name>
<dbReference type="PANTHER" id="PTHR24044">
    <property type="entry name" value="NOTCH LIGAND FAMILY MEMBER"/>
    <property type="match status" value="1"/>
</dbReference>
<dbReference type="PANTHER" id="PTHR24044:SF417">
    <property type="entry name" value="WEARY, ISOFORM B"/>
    <property type="match status" value="1"/>
</dbReference>